<dbReference type="InterPro" id="IPR000627">
    <property type="entry name" value="Intradiol_dOase_C"/>
</dbReference>
<proteinExistence type="inferred from homology"/>
<reference evidence="8" key="1">
    <citation type="journal article" date="2014" name="Int. J. Syst. Evol. Microbiol.">
        <title>Complete genome sequence of Corynebacterium casei LMG S-19264T (=DSM 44701T), isolated from a smear-ripened cheese.</title>
        <authorList>
            <consortium name="US DOE Joint Genome Institute (JGI-PGF)"/>
            <person name="Walter F."/>
            <person name="Albersmeier A."/>
            <person name="Kalinowski J."/>
            <person name="Ruckert C."/>
        </authorList>
    </citation>
    <scope>NUCLEOTIDE SEQUENCE</scope>
    <source>
        <strain evidence="8">CGMCC 4.7368</strain>
    </source>
</reference>
<dbReference type="SUPFAM" id="SSF49482">
    <property type="entry name" value="Aromatic compound dioxygenase"/>
    <property type="match status" value="1"/>
</dbReference>
<comment type="similarity">
    <text evidence="2">Belongs to the intradiol ring-cleavage dioxygenase family.</text>
</comment>
<name>A0A918DIX8_9ACTN</name>
<dbReference type="GO" id="GO:0018576">
    <property type="term" value="F:catechol 1,2-dioxygenase activity"/>
    <property type="evidence" value="ECO:0007669"/>
    <property type="project" value="InterPro"/>
</dbReference>
<dbReference type="InterPro" id="IPR050770">
    <property type="entry name" value="Intradiol_RC_Dioxygenase"/>
</dbReference>
<dbReference type="Gene3D" id="2.60.130.10">
    <property type="entry name" value="Aromatic compound dioxygenase"/>
    <property type="match status" value="1"/>
</dbReference>
<reference evidence="8" key="2">
    <citation type="submission" date="2020-09" db="EMBL/GenBank/DDBJ databases">
        <authorList>
            <person name="Sun Q."/>
            <person name="Zhou Y."/>
        </authorList>
    </citation>
    <scope>NUCLEOTIDE SEQUENCE</scope>
    <source>
        <strain evidence="8">CGMCC 4.7368</strain>
    </source>
</reference>
<evidence type="ECO:0000259" key="7">
    <source>
        <dbReference type="PROSITE" id="PS00083"/>
    </source>
</evidence>
<comment type="cofactor">
    <cofactor evidence="1">
        <name>Fe(3+)</name>
        <dbReference type="ChEBI" id="CHEBI:29034"/>
    </cofactor>
</comment>
<evidence type="ECO:0000256" key="3">
    <source>
        <dbReference type="ARBA" id="ARBA00022723"/>
    </source>
</evidence>
<dbReference type="PROSITE" id="PS00083">
    <property type="entry name" value="INTRADIOL_DIOXYGENAS"/>
    <property type="match status" value="1"/>
</dbReference>
<sequence length="295" mass="32531">MHAPDGDPLLRQVLRGVNGSDERLNEVVSSLITHLHAFVADVRPTEHEWLAGLAFLAETGQRWCGPHRDEFILLSDMLGLTTAVDDVNHSGPETMTPSSVQGPFHSPAPPRELGDWIAHGPERERATPAVVHGRVLDCDGAPVPGAVVDVWQANDTGLYDSQDDTQEPGNLRALLTAGPDGGYWFRTVRPASYPVPTDGTAGRLLKAIGRHPMRPAHVHVQVTAPGYRPLTTHVFLAGDPYLDSDAAFAVKPELIRRPVRRESPDDLRRWEMDGPFEEIEFDLRMVPLGWAEERP</sequence>
<comment type="caution">
    <text evidence="8">The sequence shown here is derived from an EMBL/GenBank/DDBJ whole genome shotgun (WGS) entry which is preliminary data.</text>
</comment>
<keyword evidence="5" id="KW-0560">Oxidoreductase</keyword>
<keyword evidence="4" id="KW-0223">Dioxygenase</keyword>
<feature type="domain" description="Intradiol ring-cleavage dioxygenases" evidence="7">
    <location>
        <begin position="131"/>
        <end position="159"/>
    </location>
</feature>
<evidence type="ECO:0000256" key="6">
    <source>
        <dbReference type="ARBA" id="ARBA00023004"/>
    </source>
</evidence>
<keyword evidence="6" id="KW-0408">Iron</keyword>
<evidence type="ECO:0000256" key="2">
    <source>
        <dbReference type="ARBA" id="ARBA00007825"/>
    </source>
</evidence>
<dbReference type="PANTHER" id="PTHR33711:SF7">
    <property type="entry name" value="INTRADIOL RING-CLEAVAGE DIOXYGENASES DOMAIN-CONTAINING PROTEIN-RELATED"/>
    <property type="match status" value="1"/>
</dbReference>
<evidence type="ECO:0000256" key="1">
    <source>
        <dbReference type="ARBA" id="ARBA00001965"/>
    </source>
</evidence>
<evidence type="ECO:0000313" key="8">
    <source>
        <dbReference type="EMBL" id="GGO66817.1"/>
    </source>
</evidence>
<protein>
    <submittedName>
        <fullName evidence="8">6-chlorohydroxyquinol-1,2-dioxygenase</fullName>
    </submittedName>
</protein>
<dbReference type="Pfam" id="PF04444">
    <property type="entry name" value="Dioxygenase_N"/>
    <property type="match status" value="1"/>
</dbReference>
<dbReference type="InterPro" id="IPR015889">
    <property type="entry name" value="Intradiol_dOase_core"/>
</dbReference>
<dbReference type="RefSeq" id="WP_189123879.1">
    <property type="nucleotide sequence ID" value="NZ_BMNH01000004.1"/>
</dbReference>
<dbReference type="InterPro" id="IPR007535">
    <property type="entry name" value="Catechol_dOase_N"/>
</dbReference>
<dbReference type="EMBL" id="BMNH01000004">
    <property type="protein sequence ID" value="GGO66817.1"/>
    <property type="molecule type" value="Genomic_DNA"/>
</dbReference>
<evidence type="ECO:0000256" key="5">
    <source>
        <dbReference type="ARBA" id="ARBA00023002"/>
    </source>
</evidence>
<dbReference type="PANTHER" id="PTHR33711">
    <property type="entry name" value="DIOXYGENASE, PUTATIVE (AFU_ORTHOLOGUE AFUA_2G02910)-RELATED"/>
    <property type="match status" value="1"/>
</dbReference>
<dbReference type="AlphaFoldDB" id="A0A918DIX8"/>
<keyword evidence="9" id="KW-1185">Reference proteome</keyword>
<keyword evidence="3" id="KW-0479">Metal-binding</keyword>
<organism evidence="8 9">
    <name type="scientific">Nonomuraea cavernae</name>
    <dbReference type="NCBI Taxonomy" id="2045107"/>
    <lineage>
        <taxon>Bacteria</taxon>
        <taxon>Bacillati</taxon>
        <taxon>Actinomycetota</taxon>
        <taxon>Actinomycetes</taxon>
        <taxon>Streptosporangiales</taxon>
        <taxon>Streptosporangiaceae</taxon>
        <taxon>Nonomuraea</taxon>
    </lineage>
</organism>
<evidence type="ECO:0000256" key="4">
    <source>
        <dbReference type="ARBA" id="ARBA00022964"/>
    </source>
</evidence>
<dbReference type="Pfam" id="PF00775">
    <property type="entry name" value="Dioxygenase_C"/>
    <property type="match status" value="1"/>
</dbReference>
<evidence type="ECO:0000313" key="9">
    <source>
        <dbReference type="Proteomes" id="UP000646523"/>
    </source>
</evidence>
<dbReference type="Proteomes" id="UP000646523">
    <property type="component" value="Unassembled WGS sequence"/>
</dbReference>
<gene>
    <name evidence="8" type="ORF">GCM10012289_21740</name>
</gene>
<dbReference type="GO" id="GO:0008199">
    <property type="term" value="F:ferric iron binding"/>
    <property type="evidence" value="ECO:0007669"/>
    <property type="project" value="InterPro"/>
</dbReference>
<accession>A0A918DIX8</accession>
<dbReference type="GO" id="GO:0009712">
    <property type="term" value="P:catechol-containing compound metabolic process"/>
    <property type="evidence" value="ECO:0007669"/>
    <property type="project" value="InterPro"/>
</dbReference>